<dbReference type="PANTHER" id="PTHR46749">
    <property type="entry name" value="COMPLEX III ASSEMBLY FACTOR LYRM7"/>
    <property type="match status" value="1"/>
</dbReference>
<dbReference type="InParanoid" id="D8LJV8"/>
<evidence type="ECO:0000259" key="4">
    <source>
        <dbReference type="Pfam" id="PF05347"/>
    </source>
</evidence>
<evidence type="ECO:0000256" key="2">
    <source>
        <dbReference type="ARBA" id="ARBA00023128"/>
    </source>
</evidence>
<dbReference type="Proteomes" id="UP000002630">
    <property type="component" value="Linkage Group LG02"/>
</dbReference>
<dbReference type="Pfam" id="PF05347">
    <property type="entry name" value="Complex1_LYR"/>
    <property type="match status" value="1"/>
</dbReference>
<dbReference type="InterPro" id="IPR050435">
    <property type="entry name" value="MZM1/LYRM7"/>
</dbReference>
<dbReference type="PANTHER" id="PTHR46749:SF1">
    <property type="entry name" value="COMPLEX III ASSEMBLY FACTOR LYRM7"/>
    <property type="match status" value="1"/>
</dbReference>
<dbReference type="GO" id="GO:0005759">
    <property type="term" value="C:mitochondrial matrix"/>
    <property type="evidence" value="ECO:0007669"/>
    <property type="project" value="UniProtKB-SubCell"/>
</dbReference>
<dbReference type="AlphaFoldDB" id="D8LJV8"/>
<evidence type="ECO:0000313" key="5">
    <source>
        <dbReference type="EMBL" id="CBN76009.1"/>
    </source>
</evidence>
<dbReference type="GO" id="GO:0044183">
    <property type="term" value="F:protein folding chaperone"/>
    <property type="evidence" value="ECO:0007669"/>
    <property type="project" value="TreeGrafter"/>
</dbReference>
<evidence type="ECO:0000256" key="1">
    <source>
        <dbReference type="ARBA" id="ARBA00004305"/>
    </source>
</evidence>
<organism evidence="5 6">
    <name type="scientific">Ectocarpus siliculosus</name>
    <name type="common">Brown alga</name>
    <name type="synonym">Conferva siliculosa</name>
    <dbReference type="NCBI Taxonomy" id="2880"/>
    <lineage>
        <taxon>Eukaryota</taxon>
        <taxon>Sar</taxon>
        <taxon>Stramenopiles</taxon>
        <taxon>Ochrophyta</taxon>
        <taxon>PX clade</taxon>
        <taxon>Phaeophyceae</taxon>
        <taxon>Ectocarpales</taxon>
        <taxon>Ectocarpaceae</taxon>
        <taxon>Ectocarpus</taxon>
    </lineage>
</organism>
<dbReference type="GO" id="GO:0034551">
    <property type="term" value="P:mitochondrial respiratory chain complex III assembly"/>
    <property type="evidence" value="ECO:0007669"/>
    <property type="project" value="InterPro"/>
</dbReference>
<gene>
    <name evidence="5" type="ORF">Esi_0277_0020</name>
</gene>
<name>D8LJV8_ECTSI</name>
<evidence type="ECO:0000313" key="6">
    <source>
        <dbReference type="Proteomes" id="UP000002630"/>
    </source>
</evidence>
<dbReference type="STRING" id="2880.D8LJV8"/>
<dbReference type="InterPro" id="IPR008011">
    <property type="entry name" value="Complex1_LYR_dom"/>
</dbReference>
<dbReference type="EMBL" id="FN648461">
    <property type="protein sequence ID" value="CBN76009.1"/>
    <property type="molecule type" value="Genomic_DNA"/>
</dbReference>
<sequence length="84" mass="9616">MASLRREVLGGYRRLMRVRVVAFEDDTTMLEASKQQLRIEFNKNKAVTDPSKIAGLIKGINEVEEMLKYNIAQARLNDRGNYGN</sequence>
<keyword evidence="2" id="KW-0496">Mitochondrion</keyword>
<proteinExistence type="predicted"/>
<dbReference type="OrthoDB" id="529194at2759"/>
<evidence type="ECO:0000256" key="3">
    <source>
        <dbReference type="ARBA" id="ARBA00023186"/>
    </source>
</evidence>
<dbReference type="EMBL" id="FN649727">
    <property type="protein sequence ID" value="CBN76009.1"/>
    <property type="molecule type" value="Genomic_DNA"/>
</dbReference>
<feature type="domain" description="Complex 1 LYR protein" evidence="4">
    <location>
        <begin position="6"/>
        <end position="62"/>
    </location>
</feature>
<protein>
    <recommendedName>
        <fullName evidence="4">Complex 1 LYR protein domain-containing protein</fullName>
    </recommendedName>
</protein>
<dbReference type="OMA" id="EAMLRTK"/>
<keyword evidence="6" id="KW-1185">Reference proteome</keyword>
<accession>D8LJV8</accession>
<dbReference type="CDD" id="cd20267">
    <property type="entry name" value="Complex1_LYR_LYRM7"/>
    <property type="match status" value="1"/>
</dbReference>
<dbReference type="InterPro" id="IPR045298">
    <property type="entry name" value="Complex1_LYR_LYRM7"/>
</dbReference>
<comment type="subcellular location">
    <subcellularLocation>
        <location evidence="1">Mitochondrion matrix</location>
    </subcellularLocation>
</comment>
<reference evidence="5 6" key="1">
    <citation type="journal article" date="2010" name="Nature">
        <title>The Ectocarpus genome and the independent evolution of multicellularity in brown algae.</title>
        <authorList>
            <person name="Cock J.M."/>
            <person name="Sterck L."/>
            <person name="Rouze P."/>
            <person name="Scornet D."/>
            <person name="Allen A.E."/>
            <person name="Amoutzias G."/>
            <person name="Anthouard V."/>
            <person name="Artiguenave F."/>
            <person name="Aury J.M."/>
            <person name="Badger J.H."/>
            <person name="Beszteri B."/>
            <person name="Billiau K."/>
            <person name="Bonnet E."/>
            <person name="Bothwell J.H."/>
            <person name="Bowler C."/>
            <person name="Boyen C."/>
            <person name="Brownlee C."/>
            <person name="Carrano C.J."/>
            <person name="Charrier B."/>
            <person name="Cho G.Y."/>
            <person name="Coelho S.M."/>
            <person name="Collen J."/>
            <person name="Corre E."/>
            <person name="Da Silva C."/>
            <person name="Delage L."/>
            <person name="Delaroque N."/>
            <person name="Dittami S.M."/>
            <person name="Doulbeau S."/>
            <person name="Elias M."/>
            <person name="Farnham G."/>
            <person name="Gachon C.M."/>
            <person name="Gschloessl B."/>
            <person name="Heesch S."/>
            <person name="Jabbari K."/>
            <person name="Jubin C."/>
            <person name="Kawai H."/>
            <person name="Kimura K."/>
            <person name="Kloareg B."/>
            <person name="Kupper F.C."/>
            <person name="Lang D."/>
            <person name="Le Bail A."/>
            <person name="Leblanc C."/>
            <person name="Lerouge P."/>
            <person name="Lohr M."/>
            <person name="Lopez P.J."/>
            <person name="Martens C."/>
            <person name="Maumus F."/>
            <person name="Michel G."/>
            <person name="Miranda-Saavedra D."/>
            <person name="Morales J."/>
            <person name="Moreau H."/>
            <person name="Motomura T."/>
            <person name="Nagasato C."/>
            <person name="Napoli C.A."/>
            <person name="Nelson D.R."/>
            <person name="Nyvall-Collen P."/>
            <person name="Peters A.F."/>
            <person name="Pommier C."/>
            <person name="Potin P."/>
            <person name="Poulain J."/>
            <person name="Quesneville H."/>
            <person name="Read B."/>
            <person name="Rensing S.A."/>
            <person name="Ritter A."/>
            <person name="Rousvoal S."/>
            <person name="Samanta M."/>
            <person name="Samson G."/>
            <person name="Schroeder D.C."/>
            <person name="Segurens B."/>
            <person name="Strittmatter M."/>
            <person name="Tonon T."/>
            <person name="Tregear J.W."/>
            <person name="Valentin K."/>
            <person name="von Dassow P."/>
            <person name="Yamagishi T."/>
            <person name="Van de Peer Y."/>
            <person name="Wincker P."/>
        </authorList>
    </citation>
    <scope>NUCLEOTIDE SEQUENCE [LARGE SCALE GENOMIC DNA]</scope>
    <source>
        <strain evidence="6">Ec32 / CCAP1310/4</strain>
    </source>
</reference>
<keyword evidence="3" id="KW-0143">Chaperone</keyword>